<sequence>MNKIEDEPIGTEKCEQINVDANCAALSVILLSHIKQHLVSEKIISAQEIAAFASALDNIQHIHNELATRYGIKPKESCNEVKIAIADAFNKIEMDRQCCG</sequence>
<protein>
    <submittedName>
        <fullName evidence="1">Uncharacterized protein</fullName>
    </submittedName>
</protein>
<dbReference type="Proteomes" id="UP000007807">
    <property type="component" value="Chromosome"/>
</dbReference>
<reference evidence="1 2" key="1">
    <citation type="journal article" date="2011" name="J. Bacteriol.">
        <title>Complete genome sequence of Methanosaeta concilii, a specialist in aceticlastic methanogenesis.</title>
        <authorList>
            <person name="Barber R.D."/>
            <person name="Zhang L."/>
            <person name="Harnack M."/>
            <person name="Olson M.V."/>
            <person name="Kaul R."/>
            <person name="Ingram-Smith C."/>
            <person name="Smith K.S."/>
        </authorList>
    </citation>
    <scope>NUCLEOTIDE SEQUENCE [LARGE SCALE GENOMIC DNA]</scope>
    <source>
        <strain evidence="2">ATCC 5969 / DSM 3671 / JCM 10134 / NBRC 103675 / OCM 69 / GP-6</strain>
    </source>
</reference>
<dbReference type="STRING" id="990316.MCON_3009"/>
<proteinExistence type="predicted"/>
<dbReference type="HOGENOM" id="CLU_2299329_0_0_2"/>
<gene>
    <name evidence="1" type="ordered locus">MCON_3009</name>
</gene>
<dbReference type="AlphaFoldDB" id="F4BT52"/>
<evidence type="ECO:0000313" key="1">
    <source>
        <dbReference type="EMBL" id="AEB69341.1"/>
    </source>
</evidence>
<accession>F4BT52</accession>
<dbReference type="InParanoid" id="F4BT52"/>
<dbReference type="KEGG" id="mcj:MCON_3009"/>
<evidence type="ECO:0000313" key="2">
    <source>
        <dbReference type="Proteomes" id="UP000007807"/>
    </source>
</evidence>
<organism evidence="1 2">
    <name type="scientific">Methanothrix soehngenii (strain ATCC 5969 / DSM 3671 / JCM 10134 / NBRC 103675 / OCM 69 / GP-6)</name>
    <name type="common">Methanosaeta concilii</name>
    <dbReference type="NCBI Taxonomy" id="990316"/>
    <lineage>
        <taxon>Archaea</taxon>
        <taxon>Methanobacteriati</taxon>
        <taxon>Methanobacteriota</taxon>
        <taxon>Stenosarchaea group</taxon>
        <taxon>Methanomicrobia</taxon>
        <taxon>Methanotrichales</taxon>
        <taxon>Methanotrichaceae</taxon>
        <taxon>Methanothrix</taxon>
    </lineage>
</organism>
<dbReference type="GeneID" id="10462297"/>
<name>F4BT52_METSG</name>
<keyword evidence="2" id="KW-1185">Reference proteome</keyword>
<dbReference type="EMBL" id="CP002565">
    <property type="protein sequence ID" value="AEB69341.1"/>
    <property type="molecule type" value="Genomic_DNA"/>
</dbReference>
<dbReference type="RefSeq" id="WP_013720362.1">
    <property type="nucleotide sequence ID" value="NC_015416.1"/>
</dbReference>